<gene>
    <name evidence="6" type="ORF">F1189_06560</name>
</gene>
<name>A0A5M6IXN0_9PROT</name>
<comment type="caution">
    <text evidence="6">The sequence shown here is derived from an EMBL/GenBank/DDBJ whole genome shotgun (WGS) entry which is preliminary data.</text>
</comment>
<proteinExistence type="inferred from homology"/>
<evidence type="ECO:0000313" key="7">
    <source>
        <dbReference type="Proteomes" id="UP000325255"/>
    </source>
</evidence>
<dbReference type="SUPFAM" id="SSF51316">
    <property type="entry name" value="Mss4-like"/>
    <property type="match status" value="1"/>
</dbReference>
<comment type="similarity">
    <text evidence="1">Belongs to the Gfa family.</text>
</comment>
<dbReference type="EMBL" id="VWPK01000008">
    <property type="protein sequence ID" value="KAA5613021.1"/>
    <property type="molecule type" value="Genomic_DNA"/>
</dbReference>
<dbReference type="Pfam" id="PF04828">
    <property type="entry name" value="GFA"/>
    <property type="match status" value="1"/>
</dbReference>
<dbReference type="Proteomes" id="UP000325255">
    <property type="component" value="Unassembled WGS sequence"/>
</dbReference>
<evidence type="ECO:0000259" key="5">
    <source>
        <dbReference type="PROSITE" id="PS51891"/>
    </source>
</evidence>
<evidence type="ECO:0000313" key="6">
    <source>
        <dbReference type="EMBL" id="KAA5613021.1"/>
    </source>
</evidence>
<dbReference type="InterPro" id="IPR006913">
    <property type="entry name" value="CENP-V/GFA"/>
</dbReference>
<dbReference type="PROSITE" id="PS51891">
    <property type="entry name" value="CENP_V_GFA"/>
    <property type="match status" value="1"/>
</dbReference>
<organism evidence="6 7">
    <name type="scientific">Rhodovastum atsumiense</name>
    <dbReference type="NCBI Taxonomy" id="504468"/>
    <lineage>
        <taxon>Bacteria</taxon>
        <taxon>Pseudomonadati</taxon>
        <taxon>Pseudomonadota</taxon>
        <taxon>Alphaproteobacteria</taxon>
        <taxon>Acetobacterales</taxon>
        <taxon>Acetobacteraceae</taxon>
        <taxon>Rhodovastum</taxon>
    </lineage>
</organism>
<dbReference type="RefSeq" id="WP_150039925.1">
    <property type="nucleotide sequence ID" value="NZ_OW485601.1"/>
</dbReference>
<keyword evidence="4" id="KW-0456">Lyase</keyword>
<dbReference type="InterPro" id="IPR011057">
    <property type="entry name" value="Mss4-like_sf"/>
</dbReference>
<keyword evidence="7" id="KW-1185">Reference proteome</keyword>
<dbReference type="AlphaFoldDB" id="A0A5M6IXN0"/>
<evidence type="ECO:0000256" key="3">
    <source>
        <dbReference type="ARBA" id="ARBA00022833"/>
    </source>
</evidence>
<reference evidence="6 7" key="1">
    <citation type="submission" date="2019-09" db="EMBL/GenBank/DDBJ databases">
        <title>Genome sequence of Rhodovastum atsumiense, a diverse member of the Acetobacteraceae family of non-sulfur purple photosynthetic bacteria.</title>
        <authorList>
            <person name="Meyer T."/>
            <person name="Kyndt J."/>
        </authorList>
    </citation>
    <scope>NUCLEOTIDE SEQUENCE [LARGE SCALE GENOMIC DNA]</scope>
    <source>
        <strain evidence="6 7">DSM 21279</strain>
    </source>
</reference>
<dbReference type="Gene3D" id="3.90.1590.10">
    <property type="entry name" value="glutathione-dependent formaldehyde- activating enzyme (gfa)"/>
    <property type="match status" value="1"/>
</dbReference>
<protein>
    <submittedName>
        <fullName evidence="6">GFA family protein</fullName>
    </submittedName>
</protein>
<evidence type="ECO:0000256" key="2">
    <source>
        <dbReference type="ARBA" id="ARBA00022723"/>
    </source>
</evidence>
<dbReference type="GO" id="GO:0016846">
    <property type="term" value="F:carbon-sulfur lyase activity"/>
    <property type="evidence" value="ECO:0007669"/>
    <property type="project" value="InterPro"/>
</dbReference>
<keyword evidence="2" id="KW-0479">Metal-binding</keyword>
<dbReference type="OrthoDB" id="9807246at2"/>
<feature type="domain" description="CENP-V/GFA" evidence="5">
    <location>
        <begin position="7"/>
        <end position="120"/>
    </location>
</feature>
<sequence>MGGPTSHHAHCLCGAVRFHALGPPNWVSTCHCDSCRRATGGTMVTFAGFPAEKVVFETEPPSAYESSPGVRRFFCARCGSSIAYQVEGRDELDLHVTIFDDPAAFVPLRHTHIGEVLPWVNLTDDLPRFPRGSGDSPPLDDGG</sequence>
<dbReference type="GO" id="GO:0046872">
    <property type="term" value="F:metal ion binding"/>
    <property type="evidence" value="ECO:0007669"/>
    <property type="project" value="UniProtKB-KW"/>
</dbReference>
<keyword evidence="3" id="KW-0862">Zinc</keyword>
<evidence type="ECO:0000256" key="1">
    <source>
        <dbReference type="ARBA" id="ARBA00005495"/>
    </source>
</evidence>
<evidence type="ECO:0000256" key="4">
    <source>
        <dbReference type="ARBA" id="ARBA00023239"/>
    </source>
</evidence>
<dbReference type="PANTHER" id="PTHR33337">
    <property type="entry name" value="GFA DOMAIN-CONTAINING PROTEIN"/>
    <property type="match status" value="1"/>
</dbReference>
<dbReference type="PANTHER" id="PTHR33337:SF40">
    <property type="entry name" value="CENP-V_GFA DOMAIN-CONTAINING PROTEIN-RELATED"/>
    <property type="match status" value="1"/>
</dbReference>
<accession>A0A5M6IXN0</accession>